<protein>
    <submittedName>
        <fullName evidence="1">Uncharacterized protein</fullName>
    </submittedName>
</protein>
<evidence type="ECO:0000313" key="1">
    <source>
        <dbReference type="EMBL" id="NYT28759.1"/>
    </source>
</evidence>
<dbReference type="Proteomes" id="UP000568751">
    <property type="component" value="Unassembled WGS sequence"/>
</dbReference>
<accession>A0A853F8E6</accession>
<dbReference type="EMBL" id="JACCHT010000023">
    <property type="protein sequence ID" value="NYT28759.1"/>
    <property type="molecule type" value="Genomic_DNA"/>
</dbReference>
<gene>
    <name evidence="1" type="ORF">H0A76_13480</name>
</gene>
<reference evidence="1 2" key="1">
    <citation type="submission" date="2020-05" db="EMBL/GenBank/DDBJ databases">
        <title>Horizontal transmission and recombination maintain forever young bacterial symbiont genomes.</title>
        <authorList>
            <person name="Russell S.L."/>
            <person name="Pepper-Tunick E."/>
            <person name="Svedberg J."/>
            <person name="Byrne A."/>
            <person name="Ruelas Castillo J."/>
            <person name="Vollmers C."/>
            <person name="Beinart R.A."/>
            <person name="Corbett-Detig R."/>
        </authorList>
    </citation>
    <scope>NUCLEOTIDE SEQUENCE [LARGE SCALE GENOMIC DNA]</scope>
    <source>
        <strain evidence="1">455</strain>
    </source>
</reference>
<dbReference type="AlphaFoldDB" id="A0A853F8E6"/>
<comment type="caution">
    <text evidence="1">The sequence shown here is derived from an EMBL/GenBank/DDBJ whole genome shotgun (WGS) entry which is preliminary data.</text>
</comment>
<sequence>MKIKIIIYCTDCFIFTVCNTTVRQRQVCQLVSLKLRYGSCGYYFRNQDGKNIHPAFAKTSSVLVHHFPVFKRSIRLPLQPLTL</sequence>
<evidence type="ECO:0000313" key="2">
    <source>
        <dbReference type="Proteomes" id="UP000568751"/>
    </source>
</evidence>
<organism evidence="1 2">
    <name type="scientific">Candidatus Thiodubiliella endoseptemdiera</name>
    <dbReference type="NCBI Taxonomy" id="2738886"/>
    <lineage>
        <taxon>Bacteria</taxon>
        <taxon>Pseudomonadati</taxon>
        <taxon>Pseudomonadota</taxon>
        <taxon>Gammaproteobacteria</taxon>
        <taxon>Candidatus Pseudothioglobaceae</taxon>
        <taxon>Candidatus Thiodubiliella</taxon>
    </lineage>
</organism>
<name>A0A853F8E6_9GAMM</name>
<proteinExistence type="predicted"/>